<name>A0ABS3V7W4_9ACTN</name>
<protein>
    <submittedName>
        <fullName evidence="9">PLDc_N domain-containing protein</fullName>
    </submittedName>
</protein>
<dbReference type="Proteomes" id="UP000671399">
    <property type="component" value="Unassembled WGS sequence"/>
</dbReference>
<dbReference type="PROSITE" id="PS51257">
    <property type="entry name" value="PROKAR_LIPOPROTEIN"/>
    <property type="match status" value="1"/>
</dbReference>
<dbReference type="InterPro" id="IPR027379">
    <property type="entry name" value="CLS_N"/>
</dbReference>
<evidence type="ECO:0000256" key="2">
    <source>
        <dbReference type="ARBA" id="ARBA00022475"/>
    </source>
</evidence>
<keyword evidence="3 7" id="KW-0812">Transmembrane</keyword>
<evidence type="ECO:0000256" key="4">
    <source>
        <dbReference type="ARBA" id="ARBA00022989"/>
    </source>
</evidence>
<organism evidence="9 10">
    <name type="scientific">Micromonospora antibiotica</name>
    <dbReference type="NCBI Taxonomy" id="2807623"/>
    <lineage>
        <taxon>Bacteria</taxon>
        <taxon>Bacillati</taxon>
        <taxon>Actinomycetota</taxon>
        <taxon>Actinomycetes</taxon>
        <taxon>Micromonosporales</taxon>
        <taxon>Micromonosporaceae</taxon>
        <taxon>Micromonospora</taxon>
    </lineage>
</organism>
<feature type="region of interest" description="Disordered" evidence="6">
    <location>
        <begin position="114"/>
        <end position="164"/>
    </location>
</feature>
<evidence type="ECO:0000256" key="5">
    <source>
        <dbReference type="ARBA" id="ARBA00023136"/>
    </source>
</evidence>
<keyword evidence="10" id="KW-1185">Reference proteome</keyword>
<comment type="caution">
    <text evidence="9">The sequence shown here is derived from an EMBL/GenBank/DDBJ whole genome shotgun (WGS) entry which is preliminary data.</text>
</comment>
<evidence type="ECO:0000256" key="7">
    <source>
        <dbReference type="SAM" id="Phobius"/>
    </source>
</evidence>
<feature type="transmembrane region" description="Helical" evidence="7">
    <location>
        <begin position="36"/>
        <end position="57"/>
    </location>
</feature>
<accession>A0ABS3V7W4</accession>
<feature type="compositionally biased region" description="Basic and acidic residues" evidence="6">
    <location>
        <begin position="87"/>
        <end position="96"/>
    </location>
</feature>
<evidence type="ECO:0000259" key="8">
    <source>
        <dbReference type="Pfam" id="PF13396"/>
    </source>
</evidence>
<keyword evidence="2" id="KW-1003">Cell membrane</keyword>
<keyword evidence="5 7" id="KW-0472">Membrane</keyword>
<feature type="region of interest" description="Disordered" evidence="6">
    <location>
        <begin position="62"/>
        <end position="96"/>
    </location>
</feature>
<evidence type="ECO:0000313" key="10">
    <source>
        <dbReference type="Proteomes" id="UP000671399"/>
    </source>
</evidence>
<evidence type="ECO:0000313" key="9">
    <source>
        <dbReference type="EMBL" id="MBO4161671.1"/>
    </source>
</evidence>
<evidence type="ECO:0000256" key="1">
    <source>
        <dbReference type="ARBA" id="ARBA00004651"/>
    </source>
</evidence>
<gene>
    <name evidence="9" type="ORF">JQN83_12745</name>
</gene>
<evidence type="ECO:0000256" key="3">
    <source>
        <dbReference type="ARBA" id="ARBA00022692"/>
    </source>
</evidence>
<comment type="subcellular location">
    <subcellularLocation>
        <location evidence="1">Cell membrane</location>
        <topology evidence="1">Multi-pass membrane protein</topology>
    </subcellularLocation>
</comment>
<dbReference type="Pfam" id="PF13396">
    <property type="entry name" value="PLDc_N"/>
    <property type="match status" value="1"/>
</dbReference>
<keyword evidence="4 7" id="KW-1133">Transmembrane helix</keyword>
<dbReference type="EMBL" id="JAGFWR010000005">
    <property type="protein sequence ID" value="MBO4161671.1"/>
    <property type="molecule type" value="Genomic_DNA"/>
</dbReference>
<feature type="domain" description="Cardiolipin synthase N-terminal" evidence="8">
    <location>
        <begin position="14"/>
        <end position="59"/>
    </location>
</feature>
<sequence>MARLYVVLFLLQVVLAAGALISCLSAEDEGIRGLPRFAWVLVILVFPLVGSIAWFLAGRPAPTGDRRGGWPSGTGSRRPVAPDDDPEFLKSIDERASRDDNALFQRWEEDLRRREDDLRRHDGKRPRDGAPPREDTPPADHPPTRQDAAPHDGERPREGDRPEI</sequence>
<reference evidence="9 10" key="1">
    <citation type="submission" date="2021-03" db="EMBL/GenBank/DDBJ databases">
        <authorList>
            <person name="Lee D.-H."/>
        </authorList>
    </citation>
    <scope>NUCLEOTIDE SEQUENCE [LARGE SCALE GENOMIC DNA]</scope>
    <source>
        <strain evidence="9 10">MMS20-R2-23</strain>
    </source>
</reference>
<proteinExistence type="predicted"/>
<evidence type="ECO:0000256" key="6">
    <source>
        <dbReference type="SAM" id="MobiDB-lite"/>
    </source>
</evidence>